<comment type="caution">
    <text evidence="1">The sequence shown here is derived from an EMBL/GenBank/DDBJ whole genome shotgun (WGS) entry which is preliminary data.</text>
</comment>
<organism evidence="1 2">
    <name type="scientific">Pangasianodon gigas</name>
    <name type="common">Mekong giant catfish</name>
    <name type="synonym">Pangasius gigas</name>
    <dbReference type="NCBI Taxonomy" id="30993"/>
    <lineage>
        <taxon>Eukaryota</taxon>
        <taxon>Metazoa</taxon>
        <taxon>Chordata</taxon>
        <taxon>Craniata</taxon>
        <taxon>Vertebrata</taxon>
        <taxon>Euteleostomi</taxon>
        <taxon>Actinopterygii</taxon>
        <taxon>Neopterygii</taxon>
        <taxon>Teleostei</taxon>
        <taxon>Ostariophysi</taxon>
        <taxon>Siluriformes</taxon>
        <taxon>Pangasiidae</taxon>
        <taxon>Pangasianodon</taxon>
    </lineage>
</organism>
<keyword evidence="2" id="KW-1185">Reference proteome</keyword>
<dbReference type="Proteomes" id="UP000829447">
    <property type="component" value="Linkage Group LG13"/>
</dbReference>
<evidence type="ECO:0000313" key="2">
    <source>
        <dbReference type="Proteomes" id="UP000829447"/>
    </source>
</evidence>
<dbReference type="EMBL" id="CM040466">
    <property type="protein sequence ID" value="MCI4384900.1"/>
    <property type="molecule type" value="Genomic_DNA"/>
</dbReference>
<name>A0ACC5X2W3_PANGG</name>
<gene>
    <name evidence="1" type="ORF">PGIGA_G00044050</name>
</gene>
<proteinExistence type="predicted"/>
<protein>
    <submittedName>
        <fullName evidence="1">Uncharacterized protein</fullName>
    </submittedName>
</protein>
<sequence length="89" mass="10032">MEISPSIYPFSVLLILYRVALEPGAYPRRLGVQDTLDRMPTHRRAQSCTMDSLICNTCLWTGGGSRSTQRKPLKHRAEEGFEPPGHANF</sequence>
<accession>A0ACC5X2W3</accession>
<evidence type="ECO:0000313" key="1">
    <source>
        <dbReference type="EMBL" id="MCI4384900.1"/>
    </source>
</evidence>
<reference evidence="1 2" key="1">
    <citation type="journal article" date="2022" name="bioRxiv">
        <title>An ancient truncated duplication of the anti-Mullerian hormone receptor type 2 gene is a potential conserved master sex determinant in the Pangasiidae catfish family.</title>
        <authorList>
            <person name="Wen M."/>
            <person name="Pan Q."/>
            <person name="Jouanno E."/>
            <person name="Montfort J."/>
            <person name="Zahm M."/>
            <person name="Cabau C."/>
            <person name="Klopp C."/>
            <person name="Iampietro C."/>
            <person name="Roques C."/>
            <person name="Bouchez O."/>
            <person name="Castinel A."/>
            <person name="Donnadieu C."/>
            <person name="Parrinello H."/>
            <person name="Poncet C."/>
            <person name="Belmonte E."/>
            <person name="Gautier V."/>
            <person name="Avarre J.-C."/>
            <person name="Dugue R."/>
            <person name="Gustiano R."/>
            <person name="Ha T.T.T."/>
            <person name="Campet M."/>
            <person name="Sriphairoj K."/>
            <person name="Ribolli J."/>
            <person name="de Almeida F.L."/>
            <person name="Desvignes T."/>
            <person name="Postlethwait J.H."/>
            <person name="Bucao C.F."/>
            <person name="Robinson-Rechavi M."/>
            <person name="Bobe J."/>
            <person name="Herpin A."/>
            <person name="Guiguen Y."/>
        </authorList>
    </citation>
    <scope>NUCLEOTIDE SEQUENCE [LARGE SCALE GENOMIC DNA]</scope>
    <source>
        <strain evidence="1">YG-Dec2019</strain>
    </source>
</reference>